<sequence length="310" mass="36501">MAVMFQCFTFLHKPSTRLDPNGNTEFLVVLTYRVPEHYRQILKLMGARLLIIPPLINGFEEGSRYKHMYSKYISGDWKTFMTVFDEQEAKRPGAYFFGAAKDWAKDWPAFGPINAGMMLFKPSLYHFQNLLNLAGRKEYKEYFEQQLIGKYFTEDNPHLYTPLNPFYNVMHFGERTPEELNQTIGYHQKFWNRETEVNGLVVKFTEWALVMQQLRRLQLDIYRNPNIDERKIPPRLPVVPVVPENYMIWDQVKVASTMFETIAILSSSMTHKRVLQSRETTLSDIVKRTIRYSTLQSYPTTLIPLPPTTF</sequence>
<keyword evidence="2" id="KW-1185">Reference proteome</keyword>
<dbReference type="AlphaFoldDB" id="A0A1Y2CZZ8"/>
<accession>A0A1Y2CZZ8</accession>
<proteinExistence type="predicted"/>
<gene>
    <name evidence="1" type="ORF">BCR33DRAFT_733160</name>
</gene>
<dbReference type="InterPro" id="IPR029044">
    <property type="entry name" value="Nucleotide-diphossugar_trans"/>
</dbReference>
<reference evidence="1 2" key="1">
    <citation type="submission" date="2016-07" db="EMBL/GenBank/DDBJ databases">
        <title>Pervasive Adenine N6-methylation of Active Genes in Fungi.</title>
        <authorList>
            <consortium name="DOE Joint Genome Institute"/>
            <person name="Mondo S.J."/>
            <person name="Dannebaum R.O."/>
            <person name="Kuo R.C."/>
            <person name="Labutti K."/>
            <person name="Haridas S."/>
            <person name="Kuo A."/>
            <person name="Salamov A."/>
            <person name="Ahrendt S.R."/>
            <person name="Lipzen A."/>
            <person name="Sullivan W."/>
            <person name="Andreopoulos W.B."/>
            <person name="Clum A."/>
            <person name="Lindquist E."/>
            <person name="Daum C."/>
            <person name="Ramamoorthy G.K."/>
            <person name="Gryganskyi A."/>
            <person name="Culley D."/>
            <person name="Magnuson J.K."/>
            <person name="James T.Y."/>
            <person name="O'Malley M.A."/>
            <person name="Stajich J.E."/>
            <person name="Spatafora J.W."/>
            <person name="Visel A."/>
            <person name="Grigoriev I.V."/>
        </authorList>
    </citation>
    <scope>NUCLEOTIDE SEQUENCE [LARGE SCALE GENOMIC DNA]</scope>
    <source>
        <strain evidence="1 2">JEL800</strain>
    </source>
</reference>
<evidence type="ECO:0008006" key="3">
    <source>
        <dbReference type="Google" id="ProtNLM"/>
    </source>
</evidence>
<name>A0A1Y2CZZ8_9FUNG</name>
<comment type="caution">
    <text evidence="1">The sequence shown here is derived from an EMBL/GenBank/DDBJ whole genome shotgun (WGS) entry which is preliminary data.</text>
</comment>
<dbReference type="Gene3D" id="3.90.550.10">
    <property type="entry name" value="Spore Coat Polysaccharide Biosynthesis Protein SpsA, Chain A"/>
    <property type="match status" value="1"/>
</dbReference>
<evidence type="ECO:0000313" key="1">
    <source>
        <dbReference type="EMBL" id="ORY52444.1"/>
    </source>
</evidence>
<dbReference type="OrthoDB" id="2014201at2759"/>
<protein>
    <recommendedName>
        <fullName evidence="3">Nucleotide-diphospho-sugar transferase domain-containing protein</fullName>
    </recommendedName>
</protein>
<dbReference type="Proteomes" id="UP000193642">
    <property type="component" value="Unassembled WGS sequence"/>
</dbReference>
<dbReference type="EMBL" id="MCGO01000003">
    <property type="protein sequence ID" value="ORY52444.1"/>
    <property type="molecule type" value="Genomic_DNA"/>
</dbReference>
<evidence type="ECO:0000313" key="2">
    <source>
        <dbReference type="Proteomes" id="UP000193642"/>
    </source>
</evidence>
<dbReference type="SUPFAM" id="SSF53448">
    <property type="entry name" value="Nucleotide-diphospho-sugar transferases"/>
    <property type="match status" value="1"/>
</dbReference>
<organism evidence="1 2">
    <name type="scientific">Rhizoclosmatium globosum</name>
    <dbReference type="NCBI Taxonomy" id="329046"/>
    <lineage>
        <taxon>Eukaryota</taxon>
        <taxon>Fungi</taxon>
        <taxon>Fungi incertae sedis</taxon>
        <taxon>Chytridiomycota</taxon>
        <taxon>Chytridiomycota incertae sedis</taxon>
        <taxon>Chytridiomycetes</taxon>
        <taxon>Chytridiales</taxon>
        <taxon>Chytriomycetaceae</taxon>
        <taxon>Rhizoclosmatium</taxon>
    </lineage>
</organism>